<keyword evidence="7" id="KW-1185">Reference proteome</keyword>
<feature type="transmembrane region" description="Helical" evidence="5">
    <location>
        <begin position="153"/>
        <end position="177"/>
    </location>
</feature>
<evidence type="ECO:0000256" key="4">
    <source>
        <dbReference type="ARBA" id="ARBA00023136"/>
    </source>
</evidence>
<dbReference type="Proteomes" id="UP000317650">
    <property type="component" value="Chromosome 5"/>
</dbReference>
<comment type="caution">
    <text evidence="6">The sequence shown here is derived from an EMBL/GenBank/DDBJ whole genome shotgun (WGS) entry which is preliminary data.</text>
</comment>
<proteinExistence type="predicted"/>
<dbReference type="EMBL" id="PYDT01000003">
    <property type="protein sequence ID" value="THU67849.1"/>
    <property type="molecule type" value="Genomic_DNA"/>
</dbReference>
<comment type="subcellular location">
    <subcellularLocation>
        <location evidence="1">Membrane</location>
        <topology evidence="1">Multi-pass membrane protein</topology>
    </subcellularLocation>
</comment>
<dbReference type="Pfam" id="PF03619">
    <property type="entry name" value="Solute_trans_a"/>
    <property type="match status" value="1"/>
</dbReference>
<keyword evidence="3 5" id="KW-1133">Transmembrane helix</keyword>
<sequence length="369" mass="41389">MAPILFVVVAFPCTVGAMALAVLHIYRHLLNYTEPTYQRYIVRIIFMVPVYAMMSFLSLIRSDHSIYFNSIREIRFIRRCKQGGLQFVILKPLLVVITFILSAKGKYKDGNFSVDQAYLYITIIYTVSYSMALYALALFYVACKDLLRPFNPVPKFIIIKSVVFLTYWQGVLVFLAAKSRFIRNAEEAADLQNFVLCVEMLAAAVGHFYAFPYKEYAGANVGASGGLRGSLFHALKFNDFYHDTVHQFAPTYHDYVLYNNNESDDGATKYRSRTFVPTGQEMDTVRKNKHVYAGKLDDIQLSSVSTSGSSSPVISNTLQVQADLEAIKSSLLKESATASAQPYDLSVLADTDLSNYPAEVPAVDDSDKP</sequence>
<dbReference type="InterPro" id="IPR005178">
    <property type="entry name" value="Ostalpha/TMEM184C"/>
</dbReference>
<protein>
    <recommendedName>
        <fullName evidence="8">Transmembrane protein 184A</fullName>
    </recommendedName>
</protein>
<evidence type="ECO:0000313" key="7">
    <source>
        <dbReference type="Proteomes" id="UP000317650"/>
    </source>
</evidence>
<accession>A0A4S8JZQ7</accession>
<feature type="transmembrane region" description="Helical" evidence="5">
    <location>
        <begin position="83"/>
        <end position="105"/>
    </location>
</feature>
<dbReference type="STRING" id="52838.A0A4S8JZQ7"/>
<evidence type="ECO:0000256" key="1">
    <source>
        <dbReference type="ARBA" id="ARBA00004141"/>
    </source>
</evidence>
<evidence type="ECO:0000256" key="3">
    <source>
        <dbReference type="ARBA" id="ARBA00022989"/>
    </source>
</evidence>
<evidence type="ECO:0000313" key="6">
    <source>
        <dbReference type="EMBL" id="THU67849.1"/>
    </source>
</evidence>
<dbReference type="AlphaFoldDB" id="A0A4S8JZQ7"/>
<feature type="transmembrane region" description="Helical" evidence="5">
    <location>
        <begin position="40"/>
        <end position="62"/>
    </location>
</feature>
<feature type="transmembrane region" description="Helical" evidence="5">
    <location>
        <begin position="117"/>
        <end position="141"/>
    </location>
</feature>
<dbReference type="PANTHER" id="PTHR23423">
    <property type="entry name" value="ORGANIC SOLUTE TRANSPORTER-RELATED"/>
    <property type="match status" value="1"/>
</dbReference>
<evidence type="ECO:0000256" key="5">
    <source>
        <dbReference type="SAM" id="Phobius"/>
    </source>
</evidence>
<dbReference type="SMART" id="SM01417">
    <property type="entry name" value="Solute_trans_a"/>
    <property type="match status" value="1"/>
</dbReference>
<name>A0A4S8JZQ7_MUSBA</name>
<keyword evidence="4 5" id="KW-0472">Membrane</keyword>
<evidence type="ECO:0000256" key="2">
    <source>
        <dbReference type="ARBA" id="ARBA00022692"/>
    </source>
</evidence>
<gene>
    <name evidence="6" type="ORF">C4D60_Mb05t29020</name>
</gene>
<keyword evidence="2 5" id="KW-0812">Transmembrane</keyword>
<reference evidence="6 7" key="1">
    <citation type="journal article" date="2019" name="Nat. Plants">
        <title>Genome sequencing of Musa balbisiana reveals subgenome evolution and function divergence in polyploid bananas.</title>
        <authorList>
            <person name="Yao X."/>
        </authorList>
    </citation>
    <scope>NUCLEOTIDE SEQUENCE [LARGE SCALE GENOMIC DNA]</scope>
    <source>
        <strain evidence="7">cv. DH-PKW</strain>
        <tissue evidence="6">Leaves</tissue>
    </source>
</reference>
<organism evidence="6 7">
    <name type="scientific">Musa balbisiana</name>
    <name type="common">Banana</name>
    <dbReference type="NCBI Taxonomy" id="52838"/>
    <lineage>
        <taxon>Eukaryota</taxon>
        <taxon>Viridiplantae</taxon>
        <taxon>Streptophyta</taxon>
        <taxon>Embryophyta</taxon>
        <taxon>Tracheophyta</taxon>
        <taxon>Spermatophyta</taxon>
        <taxon>Magnoliopsida</taxon>
        <taxon>Liliopsida</taxon>
        <taxon>Zingiberales</taxon>
        <taxon>Musaceae</taxon>
        <taxon>Musa</taxon>
    </lineage>
</organism>
<evidence type="ECO:0008006" key="8">
    <source>
        <dbReference type="Google" id="ProtNLM"/>
    </source>
</evidence>
<dbReference type="GO" id="GO:0016020">
    <property type="term" value="C:membrane"/>
    <property type="evidence" value="ECO:0007669"/>
    <property type="project" value="UniProtKB-SubCell"/>
</dbReference>